<dbReference type="Pfam" id="PF00534">
    <property type="entry name" value="Glycos_transf_1"/>
    <property type="match status" value="1"/>
</dbReference>
<dbReference type="InterPro" id="IPR028098">
    <property type="entry name" value="Glyco_trans_4-like_N"/>
</dbReference>
<evidence type="ECO:0000313" key="4">
    <source>
        <dbReference type="EMBL" id="NMD88178.1"/>
    </source>
</evidence>
<dbReference type="EMBL" id="JABAEW010000039">
    <property type="protein sequence ID" value="NMD88178.1"/>
    <property type="molecule type" value="Genomic_DNA"/>
</dbReference>
<protein>
    <submittedName>
        <fullName evidence="4">Glycosyltransferase family 4 protein</fullName>
    </submittedName>
</protein>
<proteinExistence type="predicted"/>
<keyword evidence="1 4" id="KW-0808">Transferase</keyword>
<dbReference type="GO" id="GO:0009103">
    <property type="term" value="P:lipopolysaccharide biosynthetic process"/>
    <property type="evidence" value="ECO:0007669"/>
    <property type="project" value="TreeGrafter"/>
</dbReference>
<dbReference type="SUPFAM" id="SSF53756">
    <property type="entry name" value="UDP-Glycosyltransferase/glycogen phosphorylase"/>
    <property type="match status" value="1"/>
</dbReference>
<evidence type="ECO:0000313" key="5">
    <source>
        <dbReference type="Proteomes" id="UP000576225"/>
    </source>
</evidence>
<accession>A0A848AY65</accession>
<evidence type="ECO:0000256" key="1">
    <source>
        <dbReference type="ARBA" id="ARBA00022679"/>
    </source>
</evidence>
<reference evidence="4 5" key="1">
    <citation type="submission" date="2020-04" db="EMBL/GenBank/DDBJ databases">
        <authorList>
            <person name="Hitch T.C.A."/>
            <person name="Wylensek D."/>
            <person name="Clavel T."/>
        </authorList>
    </citation>
    <scope>NUCLEOTIDE SEQUENCE [LARGE SCALE GENOMIC DNA]</scope>
    <source>
        <strain evidence="4 5">COR2-253-APC-1A</strain>
    </source>
</reference>
<dbReference type="Proteomes" id="UP000576225">
    <property type="component" value="Unassembled WGS sequence"/>
</dbReference>
<feature type="domain" description="Glycosyl transferase family 1" evidence="2">
    <location>
        <begin position="183"/>
        <end position="333"/>
    </location>
</feature>
<evidence type="ECO:0000259" key="3">
    <source>
        <dbReference type="Pfam" id="PF13579"/>
    </source>
</evidence>
<sequence>MKQQIILMAVYNKIQCDARVIRAATALNKAGFVVRVISCNSDPNFTDQNFESIIYSSAKRGFPLFWRFCYFVFTFALREHKKVDLLYMHDYQLVFVGRIIAFFTGRKWIYDAHELLLQRKKHCCSKREKFFQFLERISISSADLVIAANTERERIIRRIFRLKNTVSVANIAPIFVPDFKVLDKKDILLYQGVLSEERDLTGYISALKKMPPHVMLKVIGGGPRLEYYRNLVENDELLKGRIIFTGQIPYVQLVQESQECKIGIISYLLDDLNNYYCSPNKLFEYIQMGIPVLVSPQPFLKKVVRKYRIGAVLPPSFSEQELVKSVLDILEHYNSFRAGMNTFLADYSHEREMAKLRNAVKELVVPNEKDCQ</sequence>
<dbReference type="PANTHER" id="PTHR46401:SF2">
    <property type="entry name" value="GLYCOSYLTRANSFERASE WBBK-RELATED"/>
    <property type="match status" value="1"/>
</dbReference>
<name>A0A848AY65_9BACT</name>
<feature type="domain" description="Glycosyltransferase subfamily 4-like N-terminal" evidence="3">
    <location>
        <begin position="22"/>
        <end position="160"/>
    </location>
</feature>
<dbReference type="Gene3D" id="3.40.50.2000">
    <property type="entry name" value="Glycogen Phosphorylase B"/>
    <property type="match status" value="2"/>
</dbReference>
<dbReference type="InterPro" id="IPR001296">
    <property type="entry name" value="Glyco_trans_1"/>
</dbReference>
<organism evidence="4 5">
    <name type="scientific">Victivallis vadensis</name>
    <dbReference type="NCBI Taxonomy" id="172901"/>
    <lineage>
        <taxon>Bacteria</taxon>
        <taxon>Pseudomonadati</taxon>
        <taxon>Lentisphaerota</taxon>
        <taxon>Lentisphaeria</taxon>
        <taxon>Victivallales</taxon>
        <taxon>Victivallaceae</taxon>
        <taxon>Victivallis</taxon>
    </lineage>
</organism>
<dbReference type="Pfam" id="PF13579">
    <property type="entry name" value="Glyco_trans_4_4"/>
    <property type="match status" value="1"/>
</dbReference>
<gene>
    <name evidence="4" type="ORF">HF882_16455</name>
</gene>
<dbReference type="AlphaFoldDB" id="A0A848AY65"/>
<evidence type="ECO:0000259" key="2">
    <source>
        <dbReference type="Pfam" id="PF00534"/>
    </source>
</evidence>
<dbReference type="RefSeq" id="WP_168963386.1">
    <property type="nucleotide sequence ID" value="NZ_JABAEW010000039.1"/>
</dbReference>
<comment type="caution">
    <text evidence="4">The sequence shown here is derived from an EMBL/GenBank/DDBJ whole genome shotgun (WGS) entry which is preliminary data.</text>
</comment>
<dbReference type="GO" id="GO:0016757">
    <property type="term" value="F:glycosyltransferase activity"/>
    <property type="evidence" value="ECO:0007669"/>
    <property type="project" value="InterPro"/>
</dbReference>
<dbReference type="PANTHER" id="PTHR46401">
    <property type="entry name" value="GLYCOSYLTRANSFERASE WBBK-RELATED"/>
    <property type="match status" value="1"/>
</dbReference>